<dbReference type="PANTHER" id="PTHR36387:SF2">
    <property type="entry name" value="UDP-N-ACETYLMURAMOYL-L-ALANYL-D-GLUTAMATE-2, 6-DIAMINOPIMELATE LIGASE"/>
    <property type="match status" value="1"/>
</dbReference>
<feature type="region of interest" description="Disordered" evidence="1">
    <location>
        <begin position="1"/>
        <end position="84"/>
    </location>
</feature>
<reference evidence="2" key="1">
    <citation type="submission" date="2023-10" db="EMBL/GenBank/DDBJ databases">
        <authorList>
            <person name="Domelevo Entfellner J.-B."/>
        </authorList>
    </citation>
    <scope>NUCLEOTIDE SEQUENCE</scope>
</reference>
<dbReference type="Proteomes" id="UP001189624">
    <property type="component" value="Chromosome 2"/>
</dbReference>
<dbReference type="EMBL" id="OY731399">
    <property type="protein sequence ID" value="CAJ1929839.1"/>
    <property type="molecule type" value="Genomic_DNA"/>
</dbReference>
<evidence type="ECO:0000313" key="2">
    <source>
        <dbReference type="EMBL" id="CAJ1929839.1"/>
    </source>
</evidence>
<dbReference type="Gramene" id="rna-AYBTSS11_LOCUS4567">
    <property type="protein sequence ID" value="CAJ1929839.1"/>
    <property type="gene ID" value="gene-AYBTSS11_LOCUS4567"/>
</dbReference>
<keyword evidence="3" id="KW-1185">Reference proteome</keyword>
<dbReference type="AlphaFoldDB" id="A0AA86V8P1"/>
<evidence type="ECO:0000256" key="1">
    <source>
        <dbReference type="SAM" id="MobiDB-lite"/>
    </source>
</evidence>
<organism evidence="2 3">
    <name type="scientific">Sphenostylis stenocarpa</name>
    <dbReference type="NCBI Taxonomy" id="92480"/>
    <lineage>
        <taxon>Eukaryota</taxon>
        <taxon>Viridiplantae</taxon>
        <taxon>Streptophyta</taxon>
        <taxon>Embryophyta</taxon>
        <taxon>Tracheophyta</taxon>
        <taxon>Spermatophyta</taxon>
        <taxon>Magnoliopsida</taxon>
        <taxon>eudicotyledons</taxon>
        <taxon>Gunneridae</taxon>
        <taxon>Pentapetalae</taxon>
        <taxon>rosids</taxon>
        <taxon>fabids</taxon>
        <taxon>Fabales</taxon>
        <taxon>Fabaceae</taxon>
        <taxon>Papilionoideae</taxon>
        <taxon>50 kb inversion clade</taxon>
        <taxon>NPAAA clade</taxon>
        <taxon>indigoferoid/millettioid clade</taxon>
        <taxon>Phaseoleae</taxon>
        <taxon>Sphenostylis</taxon>
    </lineage>
</organism>
<evidence type="ECO:0000313" key="3">
    <source>
        <dbReference type="Proteomes" id="UP001189624"/>
    </source>
</evidence>
<gene>
    <name evidence="2" type="ORF">AYBTSS11_LOCUS4567</name>
</gene>
<protein>
    <submittedName>
        <fullName evidence="2">Uncharacterized protein</fullName>
    </submittedName>
</protein>
<feature type="compositionally biased region" description="Basic and acidic residues" evidence="1">
    <location>
        <begin position="26"/>
        <end position="44"/>
    </location>
</feature>
<accession>A0AA86V8P1</accession>
<sequence>MSDREDNDSDAPEEFTTEQGLLQDEEIQKIKRENISRVLREGKERRRKWAQNITPRPSKAVEKSQKVKDSEPHEEPNTADGFLPQNIVQMLAAREKHVLFSETNEEKDDETKPATSRKRKSRKLGLKPVILSEIGPPQCSNSALEFLKERKMSVPRSSSVLNNSNQALRLLSTSGVLGRK</sequence>
<feature type="region of interest" description="Disordered" evidence="1">
    <location>
        <begin position="99"/>
        <end position="124"/>
    </location>
</feature>
<feature type="compositionally biased region" description="Acidic residues" evidence="1">
    <location>
        <begin position="1"/>
        <end position="16"/>
    </location>
</feature>
<feature type="compositionally biased region" description="Basic residues" evidence="1">
    <location>
        <begin position="115"/>
        <end position="124"/>
    </location>
</feature>
<name>A0AA86V8P1_9FABA</name>
<proteinExistence type="predicted"/>
<feature type="compositionally biased region" description="Basic and acidic residues" evidence="1">
    <location>
        <begin position="59"/>
        <end position="76"/>
    </location>
</feature>
<dbReference type="PANTHER" id="PTHR36387">
    <property type="entry name" value="UDP-N-ACETYLMURAMOYL-L-ALANYL-D-GLUTAMATE-2, 6-DIAMINOPIMELATE LIGASE"/>
    <property type="match status" value="1"/>
</dbReference>